<keyword evidence="2" id="KW-1185">Reference proteome</keyword>
<reference evidence="2" key="1">
    <citation type="journal article" date="2019" name="Int. J. Syst. Evol. Microbiol.">
        <title>The Global Catalogue of Microorganisms (GCM) 10K type strain sequencing project: providing services to taxonomists for standard genome sequencing and annotation.</title>
        <authorList>
            <consortium name="The Broad Institute Genomics Platform"/>
            <consortium name="The Broad Institute Genome Sequencing Center for Infectious Disease"/>
            <person name="Wu L."/>
            <person name="Ma J."/>
        </authorList>
    </citation>
    <scope>NUCLEOTIDE SEQUENCE [LARGE SCALE GENOMIC DNA]</scope>
    <source>
        <strain evidence="2">NBRC 108728</strain>
    </source>
</reference>
<accession>A0ABM8GJP4</accession>
<organism evidence="1 2">
    <name type="scientific">Frondihabitans sucicola</name>
    <dbReference type="NCBI Taxonomy" id="1268041"/>
    <lineage>
        <taxon>Bacteria</taxon>
        <taxon>Bacillati</taxon>
        <taxon>Actinomycetota</taxon>
        <taxon>Actinomycetes</taxon>
        <taxon>Micrococcales</taxon>
        <taxon>Microbacteriaceae</taxon>
        <taxon>Frondihabitans</taxon>
    </lineage>
</organism>
<gene>
    <name evidence="1" type="ORF">GCM10025867_08520</name>
</gene>
<dbReference type="EMBL" id="AP027732">
    <property type="protein sequence ID" value="BDZ48611.1"/>
    <property type="molecule type" value="Genomic_DNA"/>
</dbReference>
<evidence type="ECO:0000313" key="1">
    <source>
        <dbReference type="EMBL" id="BDZ48611.1"/>
    </source>
</evidence>
<sequence length="151" mass="16347">MGALSFDALATLRYSDVLFDRRDGIRLGIGTPLEVWVPSVPAPEFCAPCAYVRWVSSALTSPEALHSDLMTGVSEENRHVCAEASIEVVNHNAAVSVFTVGARKIRAMSFDEVRAAVHRRLVSSGVSLRQLDGCRDQLALEDVIFDLSTGG</sequence>
<evidence type="ECO:0000313" key="2">
    <source>
        <dbReference type="Proteomes" id="UP001321486"/>
    </source>
</evidence>
<proteinExistence type="predicted"/>
<protein>
    <submittedName>
        <fullName evidence="1">Uncharacterized protein</fullName>
    </submittedName>
</protein>
<dbReference type="Proteomes" id="UP001321486">
    <property type="component" value="Chromosome"/>
</dbReference>
<name>A0ABM8GJP4_9MICO</name>